<dbReference type="Gene3D" id="3.90.25.10">
    <property type="entry name" value="UDP-galactose 4-epimerase, domain 1"/>
    <property type="match status" value="1"/>
</dbReference>
<dbReference type="Proteomes" id="UP001519460">
    <property type="component" value="Unassembled WGS sequence"/>
</dbReference>
<dbReference type="InterPro" id="IPR005886">
    <property type="entry name" value="UDP_G4E"/>
</dbReference>
<dbReference type="NCBIfam" id="TIGR01179">
    <property type="entry name" value="galE"/>
    <property type="match status" value="1"/>
</dbReference>
<evidence type="ECO:0000313" key="10">
    <source>
        <dbReference type="EMBL" id="KAK7480211.1"/>
    </source>
</evidence>
<evidence type="ECO:0000259" key="9">
    <source>
        <dbReference type="Pfam" id="PF01370"/>
    </source>
</evidence>
<dbReference type="GO" id="GO:0006012">
    <property type="term" value="P:galactose metabolic process"/>
    <property type="evidence" value="ECO:0007669"/>
    <property type="project" value="UniProtKB-KW"/>
</dbReference>
<dbReference type="InterPro" id="IPR001509">
    <property type="entry name" value="Epimerase_deHydtase"/>
</dbReference>
<comment type="pathway">
    <text evidence="4 8">Carbohydrate metabolism; galactose metabolism.</text>
</comment>
<comment type="similarity">
    <text evidence="8">Belongs to the NAD(P)-dependent epimerase/dehydratase family.</text>
</comment>
<dbReference type="InterPro" id="IPR036291">
    <property type="entry name" value="NAD(P)-bd_dom_sf"/>
</dbReference>
<sequence length="356" mass="39741">MSNSSKTVLVTGGAGYIGSHTVLELLLAEFKVVVIDNCANSSMESVKRVEKLTGKTVHAYNVDLLNKAAIQHVFSQHQIYCVIHMAGMKAVGESCRKPFAYYKTNLISCLNLIEVMNDNRVYNLIFSSSCTVYGPPRVLPMAESLETGGCTNPYGRTKYFQEQILRDICQADKRWNVISLRYFNPVGAHESGLIGEDPKGEPINLMPYIAQVAVGRLDELKIFGNDFDTPDGTCVRDYIHVVDVAKGHVAAIRKFDHPDNVQPVIYNLGTGKGVSVFEMVIAFEKIIKRKIPFRIVERRDGDVGCLIADPSKANTELNWIAERGVQEMCDSLWNFQSKNPHGYRGSDGEIDREKIQ</sequence>
<dbReference type="PANTHER" id="PTHR43725:SF47">
    <property type="entry name" value="UDP-GLUCOSE 4-EPIMERASE"/>
    <property type="match status" value="1"/>
</dbReference>
<comment type="catalytic activity">
    <reaction evidence="2 8">
        <text>UDP-alpha-D-glucose = UDP-alpha-D-galactose</text>
        <dbReference type="Rhea" id="RHEA:22168"/>
        <dbReference type="ChEBI" id="CHEBI:58885"/>
        <dbReference type="ChEBI" id="CHEBI:66914"/>
        <dbReference type="EC" id="5.1.3.2"/>
    </reaction>
</comment>
<keyword evidence="6" id="KW-0299">Galactose metabolism</keyword>
<dbReference type="Pfam" id="PF01370">
    <property type="entry name" value="Epimerase"/>
    <property type="match status" value="1"/>
</dbReference>
<dbReference type="Gene3D" id="3.40.50.720">
    <property type="entry name" value="NAD(P)-binding Rossmann-like Domain"/>
    <property type="match status" value="1"/>
</dbReference>
<accession>A0ABD0JZX0</accession>
<protein>
    <recommendedName>
        <fullName evidence="8">UDP-glucose 4-epimerase</fullName>
        <ecNumber evidence="8">5.1.3.2</ecNumber>
    </recommendedName>
</protein>
<dbReference type="PANTHER" id="PTHR43725">
    <property type="entry name" value="UDP-GLUCOSE 4-EPIMERASE"/>
    <property type="match status" value="1"/>
</dbReference>
<evidence type="ECO:0000256" key="5">
    <source>
        <dbReference type="ARBA" id="ARBA00023027"/>
    </source>
</evidence>
<evidence type="ECO:0000256" key="6">
    <source>
        <dbReference type="ARBA" id="ARBA00023144"/>
    </source>
</evidence>
<evidence type="ECO:0000256" key="4">
    <source>
        <dbReference type="ARBA" id="ARBA00004947"/>
    </source>
</evidence>
<gene>
    <name evidence="10" type="ORF">BaRGS_00028596</name>
</gene>
<organism evidence="10 11">
    <name type="scientific">Batillaria attramentaria</name>
    <dbReference type="NCBI Taxonomy" id="370345"/>
    <lineage>
        <taxon>Eukaryota</taxon>
        <taxon>Metazoa</taxon>
        <taxon>Spiralia</taxon>
        <taxon>Lophotrochozoa</taxon>
        <taxon>Mollusca</taxon>
        <taxon>Gastropoda</taxon>
        <taxon>Caenogastropoda</taxon>
        <taxon>Sorbeoconcha</taxon>
        <taxon>Cerithioidea</taxon>
        <taxon>Batillariidae</taxon>
        <taxon>Batillaria</taxon>
    </lineage>
</organism>
<dbReference type="CDD" id="cd05247">
    <property type="entry name" value="UDP_G4E_1_SDR_e"/>
    <property type="match status" value="1"/>
</dbReference>
<keyword evidence="7 8" id="KW-0413">Isomerase</keyword>
<dbReference type="SUPFAM" id="SSF51735">
    <property type="entry name" value="NAD(P)-binding Rossmann-fold domains"/>
    <property type="match status" value="1"/>
</dbReference>
<dbReference type="GO" id="GO:0003974">
    <property type="term" value="F:UDP-N-acetylglucosamine 4-epimerase activity"/>
    <property type="evidence" value="ECO:0007669"/>
    <property type="project" value="UniProtKB-EC"/>
</dbReference>
<feature type="domain" description="NAD-dependent epimerase/dehydratase" evidence="9">
    <location>
        <begin position="8"/>
        <end position="269"/>
    </location>
</feature>
<comment type="subunit">
    <text evidence="8">Homodimer.</text>
</comment>
<evidence type="ECO:0000256" key="7">
    <source>
        <dbReference type="ARBA" id="ARBA00023235"/>
    </source>
</evidence>
<comment type="caution">
    <text evidence="10">The sequence shown here is derived from an EMBL/GenBank/DDBJ whole genome shotgun (WGS) entry which is preliminary data.</text>
</comment>
<proteinExistence type="inferred from homology"/>
<keyword evidence="8" id="KW-0119">Carbohydrate metabolism</keyword>
<dbReference type="EMBL" id="JACVVK020000286">
    <property type="protein sequence ID" value="KAK7480211.1"/>
    <property type="molecule type" value="Genomic_DNA"/>
</dbReference>
<dbReference type="EC" id="5.1.3.2" evidence="8"/>
<name>A0ABD0JZX0_9CAEN</name>
<evidence type="ECO:0000256" key="1">
    <source>
        <dbReference type="ARBA" id="ARBA00000014"/>
    </source>
</evidence>
<evidence type="ECO:0000313" key="11">
    <source>
        <dbReference type="Proteomes" id="UP001519460"/>
    </source>
</evidence>
<dbReference type="GO" id="GO:0003978">
    <property type="term" value="F:UDP-glucose 4-epimerase activity"/>
    <property type="evidence" value="ECO:0007669"/>
    <property type="project" value="UniProtKB-UniRule"/>
</dbReference>
<comment type="cofactor">
    <cofactor evidence="3 8">
        <name>NAD(+)</name>
        <dbReference type="ChEBI" id="CHEBI:57540"/>
    </cofactor>
</comment>
<comment type="catalytic activity">
    <reaction evidence="1">
        <text>UDP-N-acetyl-alpha-D-glucosamine = UDP-N-acetyl-alpha-D-galactosamine</text>
        <dbReference type="Rhea" id="RHEA:20517"/>
        <dbReference type="ChEBI" id="CHEBI:57705"/>
        <dbReference type="ChEBI" id="CHEBI:67138"/>
        <dbReference type="EC" id="5.1.3.7"/>
    </reaction>
</comment>
<reference evidence="10 11" key="1">
    <citation type="journal article" date="2023" name="Sci. Data">
        <title>Genome assembly of the Korean intertidal mud-creeper Batillaria attramentaria.</title>
        <authorList>
            <person name="Patra A.K."/>
            <person name="Ho P.T."/>
            <person name="Jun S."/>
            <person name="Lee S.J."/>
            <person name="Kim Y."/>
            <person name="Won Y.J."/>
        </authorList>
    </citation>
    <scope>NUCLEOTIDE SEQUENCE [LARGE SCALE GENOMIC DNA]</scope>
    <source>
        <strain evidence="10">Wonlab-2016</strain>
    </source>
</reference>
<evidence type="ECO:0000256" key="3">
    <source>
        <dbReference type="ARBA" id="ARBA00001911"/>
    </source>
</evidence>
<keyword evidence="5 8" id="KW-0520">NAD</keyword>
<evidence type="ECO:0000256" key="8">
    <source>
        <dbReference type="RuleBase" id="RU366046"/>
    </source>
</evidence>
<keyword evidence="11" id="KW-1185">Reference proteome</keyword>
<dbReference type="AlphaFoldDB" id="A0ABD0JZX0"/>
<dbReference type="NCBIfam" id="NF007956">
    <property type="entry name" value="PRK10675.1"/>
    <property type="match status" value="1"/>
</dbReference>
<evidence type="ECO:0000256" key="2">
    <source>
        <dbReference type="ARBA" id="ARBA00000083"/>
    </source>
</evidence>